<protein>
    <recommendedName>
        <fullName evidence="5">Snurportin-1</fullName>
    </recommendedName>
</protein>
<feature type="domain" description="Snurportin-1 m3G cap-binding" evidence="11">
    <location>
        <begin position="82"/>
        <end position="253"/>
    </location>
</feature>
<dbReference type="GO" id="GO:0003723">
    <property type="term" value="F:RNA binding"/>
    <property type="evidence" value="ECO:0007669"/>
    <property type="project" value="UniProtKB-KW"/>
</dbReference>
<keyword evidence="6" id="KW-0813">Transport</keyword>
<dbReference type="Pfam" id="PF21974">
    <property type="entry name" value="SPN1_m3Gcap_bd"/>
    <property type="match status" value="1"/>
</dbReference>
<gene>
    <name evidence="12" type="ORF">QSP1433_LOCUS4634</name>
</gene>
<reference evidence="12" key="1">
    <citation type="submission" date="2021-01" db="EMBL/GenBank/DDBJ databases">
        <authorList>
            <person name="Corre E."/>
            <person name="Pelletier E."/>
            <person name="Niang G."/>
            <person name="Scheremetjew M."/>
            <person name="Finn R."/>
            <person name="Kale V."/>
            <person name="Holt S."/>
            <person name="Cochrane G."/>
            <person name="Meng A."/>
            <person name="Brown T."/>
            <person name="Cohen L."/>
        </authorList>
    </citation>
    <scope>NUCLEOTIDE SEQUENCE</scope>
    <source>
        <strain evidence="12">NY070348D</strain>
    </source>
</reference>
<evidence type="ECO:0000256" key="1">
    <source>
        <dbReference type="ARBA" id="ARBA00003975"/>
    </source>
</evidence>
<dbReference type="Gene3D" id="3.30.470.30">
    <property type="entry name" value="DNA ligase/mRNA capping enzyme"/>
    <property type="match status" value="1"/>
</dbReference>
<keyword evidence="7" id="KW-0963">Cytoplasm</keyword>
<dbReference type="GO" id="GO:0061015">
    <property type="term" value="P:snRNA import into nucleus"/>
    <property type="evidence" value="ECO:0007669"/>
    <property type="project" value="InterPro"/>
</dbReference>
<evidence type="ECO:0000256" key="4">
    <source>
        <dbReference type="ARBA" id="ARBA00007540"/>
    </source>
</evidence>
<evidence type="ECO:0000256" key="10">
    <source>
        <dbReference type="SAM" id="MobiDB-lite"/>
    </source>
</evidence>
<name>A0A7S2RL52_9STRA</name>
<evidence type="ECO:0000259" key="11">
    <source>
        <dbReference type="Pfam" id="PF21974"/>
    </source>
</evidence>
<evidence type="ECO:0000256" key="9">
    <source>
        <dbReference type="ARBA" id="ARBA00023242"/>
    </source>
</evidence>
<evidence type="ECO:0000256" key="8">
    <source>
        <dbReference type="ARBA" id="ARBA00022884"/>
    </source>
</evidence>
<feature type="compositionally biased region" description="Basic and acidic residues" evidence="10">
    <location>
        <begin position="46"/>
        <end position="69"/>
    </location>
</feature>
<evidence type="ECO:0000256" key="7">
    <source>
        <dbReference type="ARBA" id="ARBA00022490"/>
    </source>
</evidence>
<evidence type="ECO:0000313" key="12">
    <source>
        <dbReference type="EMBL" id="CAD9674261.1"/>
    </source>
</evidence>
<evidence type="ECO:0000256" key="3">
    <source>
        <dbReference type="ARBA" id="ARBA00004496"/>
    </source>
</evidence>
<dbReference type="GO" id="GO:0005634">
    <property type="term" value="C:nucleus"/>
    <property type="evidence" value="ECO:0007669"/>
    <property type="project" value="UniProtKB-SubCell"/>
</dbReference>
<dbReference type="AlphaFoldDB" id="A0A7S2RL52"/>
<keyword evidence="8" id="KW-0694">RNA-binding</keyword>
<dbReference type="PANTHER" id="PTHR13403:SF6">
    <property type="entry name" value="SNURPORTIN-1"/>
    <property type="match status" value="1"/>
</dbReference>
<organism evidence="12">
    <name type="scientific">Mucochytrium quahogii</name>
    <dbReference type="NCBI Taxonomy" id="96639"/>
    <lineage>
        <taxon>Eukaryota</taxon>
        <taxon>Sar</taxon>
        <taxon>Stramenopiles</taxon>
        <taxon>Bigyra</taxon>
        <taxon>Labyrinthulomycetes</taxon>
        <taxon>Thraustochytrida</taxon>
        <taxon>Thraustochytriidae</taxon>
        <taxon>Mucochytrium</taxon>
    </lineage>
</organism>
<dbReference type="SUPFAM" id="SSF56091">
    <property type="entry name" value="DNA ligase/mRNA capping enzyme, catalytic domain"/>
    <property type="match status" value="1"/>
</dbReference>
<evidence type="ECO:0000256" key="2">
    <source>
        <dbReference type="ARBA" id="ARBA00004123"/>
    </source>
</evidence>
<evidence type="ECO:0000256" key="6">
    <source>
        <dbReference type="ARBA" id="ARBA00022448"/>
    </source>
</evidence>
<keyword evidence="9" id="KW-0539">Nucleus</keyword>
<proteinExistence type="inferred from homology"/>
<comment type="similarity">
    <text evidence="4">Belongs to the snurportin family.</text>
</comment>
<dbReference type="InterPro" id="IPR047857">
    <property type="entry name" value="Snurportin1_C"/>
</dbReference>
<dbReference type="EMBL" id="HBHK01007551">
    <property type="protein sequence ID" value="CAD9674261.1"/>
    <property type="molecule type" value="Transcribed_RNA"/>
</dbReference>
<evidence type="ECO:0000256" key="5">
    <source>
        <dbReference type="ARBA" id="ARBA00016034"/>
    </source>
</evidence>
<comment type="subcellular location">
    <subcellularLocation>
        <location evidence="3">Cytoplasm</location>
    </subcellularLocation>
    <subcellularLocation>
        <location evidence="2">Nucleus</location>
    </subcellularLocation>
</comment>
<feature type="region of interest" description="Disordered" evidence="10">
    <location>
        <begin position="20"/>
        <end position="69"/>
    </location>
</feature>
<accession>A0A7S2RL52</accession>
<sequence length="392" mass="44699">MRMFRGNLRVEGQQYRRTRWLQRQRDKRKESVARMRGLNQGPAEAEVGKRDNARGESAQTKKDRGREKRERQQIYFCSMLQIPEWMVEIPSDLGPENWMVCARPEGQRCLVISQGGRTISRKKNGAVMKTFDSLLPSGCGGRGHGESTILECVFHEADQTYYVLDILQWKGFNYCDSTAEFRFYWMQSKLAEIEGICSVSDHNQYRFQPIPMFKCDRTGLESVYTSTYQYQKDGLVFYNKDGHYVGGLTPLVLSWKDSATSRYPIDTPDGINPYPVQMCVLRFDEANPTLLRAVGGDVVSIVDFSSLRGAHDLKPGGCARFIVRSPVTSSHDKNFMTSPEDSLTVHIFISSLEFHSKCKSWKQPDSSCRIAFQYAMRTAPLTIQKIGHSITG</sequence>
<dbReference type="InterPro" id="IPR017336">
    <property type="entry name" value="Snurportin-1"/>
</dbReference>
<dbReference type="GO" id="GO:0005737">
    <property type="term" value="C:cytoplasm"/>
    <property type="evidence" value="ECO:0007669"/>
    <property type="project" value="UniProtKB-SubCell"/>
</dbReference>
<dbReference type="PANTHER" id="PTHR13403">
    <property type="entry name" value="SNURPORTIN1 RNUT1 PROTEIN RNA, U TRANSPORTER 1"/>
    <property type="match status" value="1"/>
</dbReference>
<feature type="compositionally biased region" description="Basic and acidic residues" evidence="10">
    <location>
        <begin position="23"/>
        <end position="33"/>
    </location>
</feature>
<comment type="function">
    <text evidence="1">Functions as an U snRNP-specific nuclear import adapter. Involved in the trimethylguanosine (m3G)-cap-dependent nuclear import of U snRNPs. Binds specifically to the terminal m3G-cap U snRNAs.</text>
</comment>
<dbReference type="CDD" id="cd09232">
    <property type="entry name" value="Snurportin-1_C"/>
    <property type="match status" value="1"/>
</dbReference>